<feature type="compositionally biased region" description="Low complexity" evidence="1">
    <location>
        <begin position="47"/>
        <end position="68"/>
    </location>
</feature>
<evidence type="ECO:0000256" key="1">
    <source>
        <dbReference type="SAM" id="MobiDB-lite"/>
    </source>
</evidence>
<organism evidence="2 3">
    <name type="scientific">Gordonia sesuvii</name>
    <dbReference type="NCBI Taxonomy" id="3116777"/>
    <lineage>
        <taxon>Bacteria</taxon>
        <taxon>Bacillati</taxon>
        <taxon>Actinomycetota</taxon>
        <taxon>Actinomycetes</taxon>
        <taxon>Mycobacteriales</taxon>
        <taxon>Gordoniaceae</taxon>
        <taxon>Gordonia</taxon>
    </lineage>
</organism>
<sequence>MRRRVERSGLAGMFVGRGRRRTLVTAIAVLVVTAVSVSFGSERGVGSMAAAAPPSAPTSSAPAVSSGSDDQPEECVGSRFATFGAVYDAIFDSLLPMMPPEIKRQEASIKARAHRDMRGLRISKLAVSNHPHDMGADDESPIMTYRDPISQWIVTQLMNVREGDATESIPVENLTVAQAVETVWLYLYVTVMVPLTVARRTVPSIATVAGPISVGTLITLPILLGVFAATQIYKSVSERLVESCIVSVTRSEKENAGKSVKDLRFTDSVPAIVRDIAGQVDLADPETCPAIGDLPLSRIVSRTSNYLQAITSNPVTDRQIAAMSDDVQRWMRQTHVHANLIPADPADFNTAEYAISQIGVLLPYVGGAPLDVVIGLSHNNNQGDNLAATAPISQLSVTKTLTAAYYAYALSAHMVELAWSEGGVDPAAALLNDLFPSAGITADMVPKSTGIVGAPNLYGLVVYHNVLRSMCLSEDKRPAPAQQSTQRVPVSAALW</sequence>
<keyword evidence="3" id="KW-1185">Reference proteome</keyword>
<reference evidence="2 3" key="1">
    <citation type="submission" date="2024-01" db="EMBL/GenBank/DDBJ databases">
        <title>Draft genome sequence of Gordonia sp. LSe1-13.</title>
        <authorList>
            <person name="Suphannarot A."/>
            <person name="Mingma R."/>
        </authorList>
    </citation>
    <scope>NUCLEOTIDE SEQUENCE [LARGE SCALE GENOMIC DNA]</scope>
    <source>
        <strain evidence="2 3">LSe1-13</strain>
    </source>
</reference>
<dbReference type="RefSeq" id="WP_330433184.1">
    <property type="nucleotide sequence ID" value="NZ_JAZDUF010000004.1"/>
</dbReference>
<proteinExistence type="predicted"/>
<protein>
    <submittedName>
        <fullName evidence="2">Uncharacterized protein</fullName>
    </submittedName>
</protein>
<comment type="caution">
    <text evidence="2">The sequence shown here is derived from an EMBL/GenBank/DDBJ whole genome shotgun (WGS) entry which is preliminary data.</text>
</comment>
<name>A0ABU7ME98_9ACTN</name>
<gene>
    <name evidence="2" type="ORF">VZC37_13930</name>
</gene>
<evidence type="ECO:0000313" key="2">
    <source>
        <dbReference type="EMBL" id="MEE3851441.1"/>
    </source>
</evidence>
<feature type="region of interest" description="Disordered" evidence="1">
    <location>
        <begin position="46"/>
        <end position="75"/>
    </location>
</feature>
<feature type="region of interest" description="Disordered" evidence="1">
    <location>
        <begin position="476"/>
        <end position="495"/>
    </location>
</feature>
<accession>A0ABU7ME98</accession>
<dbReference type="Proteomes" id="UP001347146">
    <property type="component" value="Unassembled WGS sequence"/>
</dbReference>
<evidence type="ECO:0000313" key="3">
    <source>
        <dbReference type="Proteomes" id="UP001347146"/>
    </source>
</evidence>
<dbReference type="EMBL" id="JAZDUF010000004">
    <property type="protein sequence ID" value="MEE3851441.1"/>
    <property type="molecule type" value="Genomic_DNA"/>
</dbReference>